<name>A0AAN9DCM9_9TELE</name>
<dbReference type="Proteomes" id="UP001364617">
    <property type="component" value="Unassembled WGS sequence"/>
</dbReference>
<reference evidence="1 2" key="1">
    <citation type="submission" date="2024-02" db="EMBL/GenBank/DDBJ databases">
        <title>Chromosome-level genome assembly of the Eurasian Minnow (Phoxinus phoxinus).</title>
        <authorList>
            <person name="Oriowo T.O."/>
            <person name="Martin S."/>
            <person name="Stange M."/>
            <person name="Chrysostomakis Y."/>
            <person name="Brown T."/>
            <person name="Winkler S."/>
            <person name="Kukowka S."/>
            <person name="Myers E.W."/>
            <person name="Bohne A."/>
        </authorList>
    </citation>
    <scope>NUCLEOTIDE SEQUENCE [LARGE SCALE GENOMIC DNA]</scope>
    <source>
        <strain evidence="1">ZFMK-TIS-60720</strain>
        <tissue evidence="1">Whole Organism</tissue>
    </source>
</reference>
<keyword evidence="2" id="KW-1185">Reference proteome</keyword>
<evidence type="ECO:0000313" key="1">
    <source>
        <dbReference type="EMBL" id="KAK7171819.1"/>
    </source>
</evidence>
<accession>A0AAN9DCM9</accession>
<organism evidence="1 2">
    <name type="scientific">Phoxinus phoxinus</name>
    <name type="common">Eurasian minnow</name>
    <dbReference type="NCBI Taxonomy" id="58324"/>
    <lineage>
        <taxon>Eukaryota</taxon>
        <taxon>Metazoa</taxon>
        <taxon>Chordata</taxon>
        <taxon>Craniata</taxon>
        <taxon>Vertebrata</taxon>
        <taxon>Euteleostomi</taxon>
        <taxon>Actinopterygii</taxon>
        <taxon>Neopterygii</taxon>
        <taxon>Teleostei</taxon>
        <taxon>Ostariophysi</taxon>
        <taxon>Cypriniformes</taxon>
        <taxon>Leuciscidae</taxon>
        <taxon>Phoxininae</taxon>
        <taxon>Phoxinus</taxon>
    </lineage>
</organism>
<evidence type="ECO:0000313" key="2">
    <source>
        <dbReference type="Proteomes" id="UP001364617"/>
    </source>
</evidence>
<proteinExistence type="predicted"/>
<dbReference type="EMBL" id="JAYKXH010000004">
    <property type="protein sequence ID" value="KAK7171819.1"/>
    <property type="molecule type" value="Genomic_DNA"/>
</dbReference>
<dbReference type="AlphaFoldDB" id="A0AAN9DCM9"/>
<gene>
    <name evidence="1" type="ORF">R3I93_004193</name>
</gene>
<comment type="caution">
    <text evidence="1">The sequence shown here is derived from an EMBL/GenBank/DDBJ whole genome shotgun (WGS) entry which is preliminary data.</text>
</comment>
<sequence>MGLSSPAKLDIKGCIAANELQSTDSCWRLILYCSGRCMSDYIHLALIPHSNGDQHRAVKYSSVSPSWPFQAKGAVIIRSQSSQEVGWGLGNVSPSSTPLFFSPFNPLSISLSSSKRAFLHTAAPEWTRQAAQCPSQRCV</sequence>
<protein>
    <submittedName>
        <fullName evidence="1">Uncharacterized protein</fullName>
    </submittedName>
</protein>